<comment type="caution">
    <text evidence="2">The sequence shown here is derived from an EMBL/GenBank/DDBJ whole genome shotgun (WGS) entry which is preliminary data.</text>
</comment>
<organism evidence="2 3">
    <name type="scientific">Dactylosporangium sucinum</name>
    <dbReference type="NCBI Taxonomy" id="1424081"/>
    <lineage>
        <taxon>Bacteria</taxon>
        <taxon>Bacillati</taxon>
        <taxon>Actinomycetota</taxon>
        <taxon>Actinomycetes</taxon>
        <taxon>Micromonosporales</taxon>
        <taxon>Micromonosporaceae</taxon>
        <taxon>Dactylosporangium</taxon>
    </lineage>
</organism>
<accession>A0A917UBP5</accession>
<gene>
    <name evidence="2" type="ORF">GCM10007977_092500</name>
</gene>
<sequence>MGIFDFLTGGSQPPPGGVRGVAQVVSATRHNGRGIYQNCRMHLVLQAPGLAPYAAEFHGLVHHRRWPTPGATLPVSIDPHNPRAFAILWDEVPDPAVVARQQAERLAQAMRDRPAPGAGPPLSDVAPDPLSQLERLAALRAQGVLTEAEFEHQKRRILGT</sequence>
<dbReference type="EMBL" id="BMPI01000073">
    <property type="protein sequence ID" value="GGM76528.1"/>
    <property type="molecule type" value="Genomic_DNA"/>
</dbReference>
<evidence type="ECO:0000259" key="1">
    <source>
        <dbReference type="Pfam" id="PF09851"/>
    </source>
</evidence>
<evidence type="ECO:0000313" key="3">
    <source>
        <dbReference type="Proteomes" id="UP000642070"/>
    </source>
</evidence>
<feature type="domain" description="SHOCT" evidence="1">
    <location>
        <begin position="131"/>
        <end position="158"/>
    </location>
</feature>
<dbReference type="InterPro" id="IPR018649">
    <property type="entry name" value="SHOCT"/>
</dbReference>
<dbReference type="RefSeq" id="WP_229836888.1">
    <property type="nucleotide sequence ID" value="NZ_BMPI01000073.1"/>
</dbReference>
<dbReference type="Pfam" id="PF09851">
    <property type="entry name" value="SHOCT"/>
    <property type="match status" value="1"/>
</dbReference>
<keyword evidence="3" id="KW-1185">Reference proteome</keyword>
<dbReference type="AlphaFoldDB" id="A0A917UBP5"/>
<evidence type="ECO:0000313" key="2">
    <source>
        <dbReference type="EMBL" id="GGM76528.1"/>
    </source>
</evidence>
<proteinExistence type="predicted"/>
<protein>
    <recommendedName>
        <fullName evidence="1">SHOCT domain-containing protein</fullName>
    </recommendedName>
</protein>
<name>A0A917UBP5_9ACTN</name>
<dbReference type="Proteomes" id="UP000642070">
    <property type="component" value="Unassembled WGS sequence"/>
</dbReference>
<reference evidence="2" key="2">
    <citation type="submission" date="2020-09" db="EMBL/GenBank/DDBJ databases">
        <authorList>
            <person name="Sun Q."/>
            <person name="Ohkuma M."/>
        </authorList>
    </citation>
    <scope>NUCLEOTIDE SEQUENCE</scope>
    <source>
        <strain evidence="2">JCM 19831</strain>
    </source>
</reference>
<reference evidence="2" key="1">
    <citation type="journal article" date="2014" name="Int. J. Syst. Evol. Microbiol.">
        <title>Complete genome sequence of Corynebacterium casei LMG S-19264T (=DSM 44701T), isolated from a smear-ripened cheese.</title>
        <authorList>
            <consortium name="US DOE Joint Genome Institute (JGI-PGF)"/>
            <person name="Walter F."/>
            <person name="Albersmeier A."/>
            <person name="Kalinowski J."/>
            <person name="Ruckert C."/>
        </authorList>
    </citation>
    <scope>NUCLEOTIDE SEQUENCE</scope>
    <source>
        <strain evidence="2">JCM 19831</strain>
    </source>
</reference>